<keyword evidence="4" id="KW-1185">Reference proteome</keyword>
<proteinExistence type="predicted"/>
<evidence type="ECO:0008006" key="5">
    <source>
        <dbReference type="Google" id="ProtNLM"/>
    </source>
</evidence>
<dbReference type="Pfam" id="PF20789">
    <property type="entry name" value="4HBT_3C"/>
    <property type="match status" value="1"/>
</dbReference>
<dbReference type="InterPro" id="IPR049450">
    <property type="entry name" value="ACOT8-like_C"/>
</dbReference>
<dbReference type="PATRIC" id="fig|1415166.3.peg.4362"/>
<evidence type="ECO:0000313" key="4">
    <source>
        <dbReference type="Proteomes" id="UP000019150"/>
    </source>
</evidence>
<dbReference type="InterPro" id="IPR029069">
    <property type="entry name" value="HotDog_dom_sf"/>
</dbReference>
<dbReference type="AlphaFoldDB" id="W5TIG5"/>
<dbReference type="SUPFAM" id="SSF54637">
    <property type="entry name" value="Thioesterase/thiol ester dehydrase-isomerase"/>
    <property type="match status" value="1"/>
</dbReference>
<evidence type="ECO:0000259" key="2">
    <source>
        <dbReference type="Pfam" id="PF20789"/>
    </source>
</evidence>
<dbReference type="EMBL" id="CP006850">
    <property type="protein sequence ID" value="AHH19032.1"/>
    <property type="molecule type" value="Genomic_DNA"/>
</dbReference>
<dbReference type="eggNOG" id="COG2050">
    <property type="taxonomic scope" value="Bacteria"/>
</dbReference>
<dbReference type="KEGG" id="nno:NONO_c42480"/>
<dbReference type="STRING" id="1415166.NONO_c42480"/>
<sequence length="265" mass="28711">MVVAFFRREDSGFVAGELAVSRWSPDQVAGPAICGLLGRELETHCPDNGFTPARLTVDLFRPVRNEPLTVHSAVVRDGTRVRVADAWIEQQDEIRVRASVMFLATAQQPPGRLWQAHTPLPIPDIRLDDPAGQPPLFKSGDGDWSGDFATAQNSERKSVWQNLPPLVAGEPISAFQRAAFLGDTTNMVCNWGTEGVGYINSDMTLTLTRLPVGHELGLHAQDQVSADGIAVGTATLYDRLGRLGTCVVTCVANARRQVDLADTAV</sequence>
<accession>W5TIG5</accession>
<dbReference type="HOGENOM" id="CLU_074337_0_0_11"/>
<gene>
    <name evidence="3" type="ORF">NONO_c42480</name>
</gene>
<reference evidence="3 4" key="1">
    <citation type="journal article" date="2014" name="Appl. Environ. Microbiol.">
        <title>Insights into the Microbial Degradation of Rubber and Gutta-Percha by Analysis of the Complete Genome of Nocardia nova SH22a.</title>
        <authorList>
            <person name="Luo Q."/>
            <person name="Hiessl S."/>
            <person name="Poehlein A."/>
            <person name="Daniel R."/>
            <person name="Steinbuchel A."/>
        </authorList>
    </citation>
    <scope>NUCLEOTIDE SEQUENCE [LARGE SCALE GENOMIC DNA]</scope>
    <source>
        <strain evidence="3">SH22a</strain>
    </source>
</reference>
<dbReference type="Pfam" id="PF13622">
    <property type="entry name" value="4HBT_3"/>
    <property type="match status" value="1"/>
</dbReference>
<dbReference type="OrthoDB" id="4968093at2"/>
<dbReference type="InterPro" id="IPR049449">
    <property type="entry name" value="TesB_ACOT8-like_N"/>
</dbReference>
<evidence type="ECO:0000313" key="3">
    <source>
        <dbReference type="EMBL" id="AHH19032.1"/>
    </source>
</evidence>
<evidence type="ECO:0000259" key="1">
    <source>
        <dbReference type="Pfam" id="PF13622"/>
    </source>
</evidence>
<name>W5TIG5_9NOCA</name>
<feature type="domain" description="Acyl-CoA thioesterase-like N-terminal HotDog" evidence="1">
    <location>
        <begin position="22"/>
        <end position="102"/>
    </location>
</feature>
<dbReference type="RefSeq" id="WP_038550714.1">
    <property type="nucleotide sequence ID" value="NZ_CP006850.1"/>
</dbReference>
<protein>
    <recommendedName>
        <fullName evidence="5">Thioesterase-like superfamily protein</fullName>
    </recommendedName>
</protein>
<dbReference type="Gene3D" id="2.40.160.210">
    <property type="entry name" value="Acyl-CoA thioesterase, double hotdog domain"/>
    <property type="match status" value="1"/>
</dbReference>
<organism evidence="3 4">
    <name type="scientific">Nocardia nova SH22a</name>
    <dbReference type="NCBI Taxonomy" id="1415166"/>
    <lineage>
        <taxon>Bacteria</taxon>
        <taxon>Bacillati</taxon>
        <taxon>Actinomycetota</taxon>
        <taxon>Actinomycetes</taxon>
        <taxon>Mycobacteriales</taxon>
        <taxon>Nocardiaceae</taxon>
        <taxon>Nocardia</taxon>
    </lineage>
</organism>
<dbReference type="InterPro" id="IPR042171">
    <property type="entry name" value="Acyl-CoA_hotdog"/>
</dbReference>
<dbReference type="Proteomes" id="UP000019150">
    <property type="component" value="Chromosome"/>
</dbReference>
<feature type="domain" description="Acyl-CoA thioesterase-like C-terminal" evidence="2">
    <location>
        <begin position="152"/>
        <end position="245"/>
    </location>
</feature>